<dbReference type="KEGG" id="knv:Pan216_54180"/>
<dbReference type="PANTHER" id="PTHR43165:SF1">
    <property type="entry name" value="PHOSPHODIESTERASE MJ0936"/>
    <property type="match status" value="1"/>
</dbReference>
<comment type="cofactor">
    <cofactor evidence="4">
        <name>a divalent metal cation</name>
        <dbReference type="ChEBI" id="CHEBI:60240"/>
    </cofactor>
</comment>
<proteinExistence type="inferred from homology"/>
<dbReference type="Pfam" id="PF12850">
    <property type="entry name" value="Metallophos_2"/>
    <property type="match status" value="1"/>
</dbReference>
<dbReference type="CDD" id="cd00841">
    <property type="entry name" value="MPP_YfcE"/>
    <property type="match status" value="1"/>
</dbReference>
<dbReference type="Gene3D" id="3.60.21.10">
    <property type="match status" value="1"/>
</dbReference>
<dbReference type="InterPro" id="IPR029052">
    <property type="entry name" value="Metallo-depent_PP-like"/>
</dbReference>
<reference evidence="6 7" key="1">
    <citation type="submission" date="2019-02" db="EMBL/GenBank/DDBJ databases">
        <title>Deep-cultivation of Planctomycetes and their phenomic and genomic characterization uncovers novel biology.</title>
        <authorList>
            <person name="Wiegand S."/>
            <person name="Jogler M."/>
            <person name="Boedeker C."/>
            <person name="Pinto D."/>
            <person name="Vollmers J."/>
            <person name="Rivas-Marin E."/>
            <person name="Kohn T."/>
            <person name="Peeters S.H."/>
            <person name="Heuer A."/>
            <person name="Rast P."/>
            <person name="Oberbeckmann S."/>
            <person name="Bunk B."/>
            <person name="Jeske O."/>
            <person name="Meyerdierks A."/>
            <person name="Storesund J.E."/>
            <person name="Kallscheuer N."/>
            <person name="Luecker S."/>
            <person name="Lage O.M."/>
            <person name="Pohl T."/>
            <person name="Merkel B.J."/>
            <person name="Hornburger P."/>
            <person name="Mueller R.-W."/>
            <person name="Bruemmer F."/>
            <person name="Labrenz M."/>
            <person name="Spormann A.M."/>
            <person name="Op den Camp H."/>
            <person name="Overmann J."/>
            <person name="Amann R."/>
            <person name="Jetten M.S.M."/>
            <person name="Mascher T."/>
            <person name="Medema M.H."/>
            <person name="Devos D.P."/>
            <person name="Kaster A.-K."/>
            <person name="Ovreas L."/>
            <person name="Rohde M."/>
            <person name="Galperin M.Y."/>
            <person name="Jogler C."/>
        </authorList>
    </citation>
    <scope>NUCLEOTIDE SEQUENCE [LARGE SCALE GENOMIC DNA]</scope>
    <source>
        <strain evidence="6 7">Pan216</strain>
    </source>
</reference>
<protein>
    <recommendedName>
        <fullName evidence="4">Phosphoesterase</fullName>
        <ecNumber evidence="4">3.1.4.-</ecNumber>
    </recommendedName>
</protein>
<dbReference type="InterPro" id="IPR041802">
    <property type="entry name" value="MPP_YfcE"/>
</dbReference>
<gene>
    <name evidence="6" type="ORF">Pan216_54180</name>
</gene>
<comment type="similarity">
    <text evidence="1 4">Belongs to the metallophosphoesterase superfamily. YfcE family.</text>
</comment>
<evidence type="ECO:0000313" key="7">
    <source>
        <dbReference type="Proteomes" id="UP000317093"/>
    </source>
</evidence>
<dbReference type="InterPro" id="IPR024654">
    <property type="entry name" value="Calcineurin-like_PHP_lpxH"/>
</dbReference>
<dbReference type="NCBIfam" id="TIGR00040">
    <property type="entry name" value="yfcE"/>
    <property type="match status" value="1"/>
</dbReference>
<keyword evidence="2 4" id="KW-0479">Metal-binding</keyword>
<sequence length="160" mass="17296">MQLGIVSDSHDHLIRLEAALTLFEKEGVDAVLHPGDLIAPFAAKLLVEQWGGPLSVVYGNNDGERAGLKTVLPGIVDGPILVELGGRRISLDHYPPDVVHRPVPDCDVVIFGHTHQVTIEERRGSLWLNPGECCGWVTGKATAALLDTETLKAEIVELNI</sequence>
<evidence type="ECO:0000256" key="1">
    <source>
        <dbReference type="ARBA" id="ARBA00008950"/>
    </source>
</evidence>
<evidence type="ECO:0000256" key="3">
    <source>
        <dbReference type="ARBA" id="ARBA00022801"/>
    </source>
</evidence>
<dbReference type="GO" id="GO:0046872">
    <property type="term" value="F:metal ion binding"/>
    <property type="evidence" value="ECO:0007669"/>
    <property type="project" value="UniProtKB-KW"/>
</dbReference>
<dbReference type="RefSeq" id="WP_145262796.1">
    <property type="nucleotide sequence ID" value="NZ_CP036279.1"/>
</dbReference>
<dbReference type="EMBL" id="CP036279">
    <property type="protein sequence ID" value="QDU64528.1"/>
    <property type="molecule type" value="Genomic_DNA"/>
</dbReference>
<organism evidence="6 7">
    <name type="scientific">Kolteria novifilia</name>
    <dbReference type="NCBI Taxonomy" id="2527975"/>
    <lineage>
        <taxon>Bacteria</taxon>
        <taxon>Pseudomonadati</taxon>
        <taxon>Planctomycetota</taxon>
        <taxon>Planctomycetia</taxon>
        <taxon>Kolteriales</taxon>
        <taxon>Kolteriaceae</taxon>
        <taxon>Kolteria</taxon>
    </lineage>
</organism>
<dbReference type="EC" id="3.1.4.-" evidence="4"/>
<dbReference type="OrthoDB" id="9800565at2"/>
<dbReference type="InterPro" id="IPR000979">
    <property type="entry name" value="Phosphodiesterase_MJ0936/Vps29"/>
</dbReference>
<name>A0A518BC13_9BACT</name>
<dbReference type="Proteomes" id="UP000317093">
    <property type="component" value="Chromosome"/>
</dbReference>
<dbReference type="SUPFAM" id="SSF56300">
    <property type="entry name" value="Metallo-dependent phosphatases"/>
    <property type="match status" value="1"/>
</dbReference>
<evidence type="ECO:0000256" key="4">
    <source>
        <dbReference type="RuleBase" id="RU362039"/>
    </source>
</evidence>
<evidence type="ECO:0000256" key="2">
    <source>
        <dbReference type="ARBA" id="ARBA00022723"/>
    </source>
</evidence>
<dbReference type="PROSITE" id="PS01269">
    <property type="entry name" value="UPF0025"/>
    <property type="match status" value="1"/>
</dbReference>
<evidence type="ECO:0000313" key="6">
    <source>
        <dbReference type="EMBL" id="QDU64528.1"/>
    </source>
</evidence>
<feature type="domain" description="Calcineurin-like phosphoesterase" evidence="5">
    <location>
        <begin position="1"/>
        <end position="150"/>
    </location>
</feature>
<keyword evidence="7" id="KW-1185">Reference proteome</keyword>
<dbReference type="AlphaFoldDB" id="A0A518BC13"/>
<accession>A0A518BC13</accession>
<dbReference type="PANTHER" id="PTHR43165">
    <property type="entry name" value="METALLOPHOSPHOESTERASE"/>
    <property type="match status" value="1"/>
</dbReference>
<keyword evidence="3" id="KW-0378">Hydrolase</keyword>
<evidence type="ECO:0000259" key="5">
    <source>
        <dbReference type="Pfam" id="PF12850"/>
    </source>
</evidence>
<dbReference type="GO" id="GO:0016787">
    <property type="term" value="F:hydrolase activity"/>
    <property type="evidence" value="ECO:0007669"/>
    <property type="project" value="UniProtKB-UniRule"/>
</dbReference>
<dbReference type="InterPro" id="IPR020935">
    <property type="entry name" value="PdiEstase_YfcE_CS"/>
</dbReference>
<dbReference type="InterPro" id="IPR053193">
    <property type="entry name" value="MetalloPDE_YfcE-like"/>
</dbReference>